<keyword evidence="2" id="KW-1185">Reference proteome</keyword>
<dbReference type="Proteomes" id="UP001243009">
    <property type="component" value="Unassembled WGS sequence"/>
</dbReference>
<dbReference type="InterPro" id="IPR007357">
    <property type="entry name" value="PhrB-like"/>
</dbReference>
<evidence type="ECO:0000313" key="1">
    <source>
        <dbReference type="EMBL" id="MDO9709440.1"/>
    </source>
</evidence>
<dbReference type="SUPFAM" id="SSF48173">
    <property type="entry name" value="Cryptochrome/photolyase FAD-binding domain"/>
    <property type="match status" value="1"/>
</dbReference>
<accession>A0ABT9E0A6</accession>
<dbReference type="Gene3D" id="3.40.50.620">
    <property type="entry name" value="HUPs"/>
    <property type="match status" value="1"/>
</dbReference>
<proteinExistence type="predicted"/>
<dbReference type="Gene3D" id="1.10.579.10">
    <property type="entry name" value="DNA Cyclobutane Dipyrimidine Photolyase, subunit A, domain 3"/>
    <property type="match status" value="1"/>
</dbReference>
<comment type="caution">
    <text evidence="1">The sequence shown here is derived from an EMBL/GenBank/DDBJ whole genome shotgun (WGS) entry which is preliminary data.</text>
</comment>
<dbReference type="Gene3D" id="1.25.40.80">
    <property type="match status" value="1"/>
</dbReference>
<sequence>MPGLLRVVLGDQCSRGLSALDGLDPARDVVLLAEVMGECTYVRHHKQKIVLVLSAMRHFARALAARGVKVDYIRLDDPANTGTLAGEVARAVARHAPEGIVCTFPGEWRVLQDMQGWEAMAGLPVEIREDSRFLCDLAWFRRWAQGRKQMRMEFFYREMRRATGLLMEEGAPAGGAWNYDAANRRRLAPGVAPPAPRRFPPDAITREVMALVEARFPDHFGTLEGFAWPVTAREAEAALADFVAHRLADFGDYQDAMATGEPVLFHALVSTSLNIGLLLPRACCDAAEAAWRAGRAPLNAVEGFIRQILGWREYVRGIYWLKMPDYAGLNALEAARPLPWFYWSGETRLNCLRQAVTQTRDLAYAHHIQRLMVTGNFALLAGLDPRAVNEWYMVVYADAFEWVELPNTHGMVLHADGGVMASKPYAASGAYINRMSDYCRRCDYDVRESTGPRACPMNALYWDFLARHERRFAGNPRMAMPLQALRRMPPERLAALRAAAADFLAGPEMDPGPPLVDRRPGGTLDTVERPQALAMLAERRQGSAKGRPRGARLRP</sequence>
<dbReference type="PANTHER" id="PTHR38657">
    <property type="entry name" value="SLR1343 PROTEIN"/>
    <property type="match status" value="1"/>
</dbReference>
<organism evidence="1 2">
    <name type="scientific">Paracraurococcus lichenis</name>
    <dbReference type="NCBI Taxonomy" id="3064888"/>
    <lineage>
        <taxon>Bacteria</taxon>
        <taxon>Pseudomonadati</taxon>
        <taxon>Pseudomonadota</taxon>
        <taxon>Alphaproteobacteria</taxon>
        <taxon>Acetobacterales</taxon>
        <taxon>Roseomonadaceae</taxon>
        <taxon>Paracraurococcus</taxon>
    </lineage>
</organism>
<dbReference type="InterPro" id="IPR014729">
    <property type="entry name" value="Rossmann-like_a/b/a_fold"/>
</dbReference>
<name>A0ABT9E0A6_9PROT</name>
<gene>
    <name evidence="1" type="ORF">Q7A36_13895</name>
</gene>
<dbReference type="InterPro" id="IPR052551">
    <property type="entry name" value="UV-DNA_repair_photolyase"/>
</dbReference>
<dbReference type="InterPro" id="IPR036134">
    <property type="entry name" value="Crypto/Photolyase_FAD-like_sf"/>
</dbReference>
<dbReference type="EMBL" id="JAUTWS010000011">
    <property type="protein sequence ID" value="MDO9709440.1"/>
    <property type="molecule type" value="Genomic_DNA"/>
</dbReference>
<dbReference type="RefSeq" id="WP_305104303.1">
    <property type="nucleotide sequence ID" value="NZ_JAUTWS010000011.1"/>
</dbReference>
<dbReference type="Pfam" id="PF04244">
    <property type="entry name" value="DPRP"/>
    <property type="match status" value="1"/>
</dbReference>
<evidence type="ECO:0000313" key="2">
    <source>
        <dbReference type="Proteomes" id="UP001243009"/>
    </source>
</evidence>
<dbReference type="Gene3D" id="1.10.10.1710">
    <property type="entry name" value="Deoxyribodipyrimidine photolyase-related"/>
    <property type="match status" value="1"/>
</dbReference>
<protein>
    <submittedName>
        <fullName evidence="1">Cryptochrome/photolyase family protein</fullName>
    </submittedName>
</protein>
<dbReference type="PANTHER" id="PTHR38657:SF1">
    <property type="entry name" value="SLR1343 PROTEIN"/>
    <property type="match status" value="1"/>
</dbReference>
<reference evidence="1 2" key="1">
    <citation type="submission" date="2023-08" db="EMBL/GenBank/DDBJ databases">
        <title>The draft genome sequence of Paracraurococcus sp. LOR1-02.</title>
        <authorList>
            <person name="Kingkaew E."/>
            <person name="Tanasupawat S."/>
        </authorList>
    </citation>
    <scope>NUCLEOTIDE SEQUENCE [LARGE SCALE GENOMIC DNA]</scope>
    <source>
        <strain evidence="1 2">LOR1-02</strain>
    </source>
</reference>